<dbReference type="NCBIfam" id="NF005324">
    <property type="entry name" value="PRK06853.1-4"/>
    <property type="match status" value="1"/>
</dbReference>
<feature type="domain" description="Pyruvate/ketoisovalerate oxidoreductase catalytic" evidence="2">
    <location>
        <begin position="11"/>
        <end position="187"/>
    </location>
</feature>
<dbReference type="Gene3D" id="3.40.920.10">
    <property type="entry name" value="Pyruvate-ferredoxin oxidoreductase, PFOR, domain III"/>
    <property type="match status" value="1"/>
</dbReference>
<comment type="caution">
    <text evidence="3">The sequence shown here is derived from an EMBL/GenBank/DDBJ whole genome shotgun (WGS) entry which is preliminary data.</text>
</comment>
<dbReference type="PANTHER" id="PTHR43854:SF1">
    <property type="entry name" value="INDOLEPYRUVATE OXIDOREDUCTASE SUBUNIT IORB"/>
    <property type="match status" value="1"/>
</dbReference>
<dbReference type="Pfam" id="PF01558">
    <property type="entry name" value="POR"/>
    <property type="match status" value="1"/>
</dbReference>
<proteinExistence type="predicted"/>
<accession>A0A9D1Z0U3</accession>
<reference evidence="3" key="1">
    <citation type="journal article" date="2021" name="PeerJ">
        <title>Extensive microbial diversity within the chicken gut microbiome revealed by metagenomics and culture.</title>
        <authorList>
            <person name="Gilroy R."/>
            <person name="Ravi A."/>
            <person name="Getino M."/>
            <person name="Pursley I."/>
            <person name="Horton D.L."/>
            <person name="Alikhan N.F."/>
            <person name="Baker D."/>
            <person name="Gharbi K."/>
            <person name="Hall N."/>
            <person name="Watson M."/>
            <person name="Adriaenssens E.M."/>
            <person name="Foster-Nyarko E."/>
            <person name="Jarju S."/>
            <person name="Secka A."/>
            <person name="Antonio M."/>
            <person name="Oren A."/>
            <person name="Chaudhuri R.R."/>
            <person name="La Ragione R."/>
            <person name="Hildebrand F."/>
            <person name="Pallen M.J."/>
        </authorList>
    </citation>
    <scope>NUCLEOTIDE SEQUENCE</scope>
    <source>
        <strain evidence="3">5134</strain>
    </source>
</reference>
<reference evidence="3" key="2">
    <citation type="submission" date="2021-04" db="EMBL/GenBank/DDBJ databases">
        <authorList>
            <person name="Gilroy R."/>
        </authorList>
    </citation>
    <scope>NUCLEOTIDE SEQUENCE</scope>
    <source>
        <strain evidence="3">5134</strain>
    </source>
</reference>
<dbReference type="SUPFAM" id="SSF53323">
    <property type="entry name" value="Pyruvate-ferredoxin oxidoreductase, PFOR, domain III"/>
    <property type="match status" value="1"/>
</dbReference>
<keyword evidence="1" id="KW-0560">Oxidoreductase</keyword>
<organism evidence="3 4">
    <name type="scientific">Candidatus Alistipes intestinigallinarum</name>
    <dbReference type="NCBI Taxonomy" id="2838440"/>
    <lineage>
        <taxon>Bacteria</taxon>
        <taxon>Pseudomonadati</taxon>
        <taxon>Bacteroidota</taxon>
        <taxon>Bacteroidia</taxon>
        <taxon>Bacteroidales</taxon>
        <taxon>Rikenellaceae</taxon>
        <taxon>Alistipes</taxon>
    </lineage>
</organism>
<dbReference type="GO" id="GO:0016903">
    <property type="term" value="F:oxidoreductase activity, acting on the aldehyde or oxo group of donors"/>
    <property type="evidence" value="ECO:0007669"/>
    <property type="project" value="InterPro"/>
</dbReference>
<dbReference type="EMBL" id="DXDA01000062">
    <property type="protein sequence ID" value="HIY69293.1"/>
    <property type="molecule type" value="Genomic_DNA"/>
</dbReference>
<evidence type="ECO:0000313" key="3">
    <source>
        <dbReference type="EMBL" id="HIY69293.1"/>
    </source>
</evidence>
<dbReference type="PANTHER" id="PTHR43854">
    <property type="entry name" value="INDOLEPYRUVATE OXIDOREDUCTASE SUBUNIT IORB"/>
    <property type="match status" value="1"/>
</dbReference>
<name>A0A9D1Z0U3_9BACT</name>
<dbReference type="InterPro" id="IPR002869">
    <property type="entry name" value="Pyrv_flavodox_OxRed_cen"/>
</dbReference>
<dbReference type="InterPro" id="IPR019752">
    <property type="entry name" value="Pyrv/ketoisovalerate_OxRed_cat"/>
</dbReference>
<dbReference type="Proteomes" id="UP000886844">
    <property type="component" value="Unassembled WGS sequence"/>
</dbReference>
<dbReference type="InterPro" id="IPR052198">
    <property type="entry name" value="IorB_Oxidoreductase"/>
</dbReference>
<evidence type="ECO:0000256" key="1">
    <source>
        <dbReference type="ARBA" id="ARBA00023002"/>
    </source>
</evidence>
<sequence>MKKDIILSGVGGQGILSIATVIGRAALAEGLQIKQAEVHGMSQRGGDVQSHLRISSSEIHSDLIPRGGADLVISLEPMESLRYLPWLAAEGWVVTSTVPVINIPNYPDETALQAELKALPQVITLDADALAREAGSPRSANMALLGAAAPLLGIAAERLEAGIRDIFARKGEAVVEANLAAFRAGYETAQKQTER</sequence>
<evidence type="ECO:0000313" key="4">
    <source>
        <dbReference type="Proteomes" id="UP000886844"/>
    </source>
</evidence>
<protein>
    <submittedName>
        <fullName evidence="3">Indolepyruvate oxidoreductase subunit beta</fullName>
    </submittedName>
</protein>
<dbReference type="AlphaFoldDB" id="A0A9D1Z0U3"/>
<gene>
    <name evidence="3" type="ORF">H9828_07745</name>
</gene>
<evidence type="ECO:0000259" key="2">
    <source>
        <dbReference type="Pfam" id="PF01558"/>
    </source>
</evidence>